<sequence length="183" mass="22331">MEKKRKKVHQIIHNFNITLREYSKRGKNNCFPVVGHCPFCKYPERLVRHGFYWRNAVTAKEHLIIPILRLRCTSCHRTCSILPEFLIPYYQYTLHTILDSLREWYSHKKFLIYRQLLQFYRRRFNNNLNKIQTFVRDSGYRGIIPEETKKKAIKLLDMINAFPKAETFFQRFQNHYQQNLMAI</sequence>
<evidence type="ECO:0000313" key="2">
    <source>
        <dbReference type="EMBL" id="RQD75970.1"/>
    </source>
</evidence>
<dbReference type="AlphaFoldDB" id="A0A424YEI8"/>
<reference evidence="2 3" key="1">
    <citation type="submission" date="2018-08" db="EMBL/GenBank/DDBJ databases">
        <title>The metabolism and importance of syntrophic acetate oxidation coupled to methane or sulfide production in haloalkaline environments.</title>
        <authorList>
            <person name="Timmers P.H.A."/>
            <person name="Vavourakis C.D."/>
            <person name="Sorokin D.Y."/>
            <person name="Sinninghe Damste J.S."/>
            <person name="Muyzer G."/>
            <person name="Stams A.J.M."/>
            <person name="Plugge C.M."/>
        </authorList>
    </citation>
    <scope>NUCLEOTIDE SEQUENCE [LARGE SCALE GENOMIC DNA]</scope>
    <source>
        <strain evidence="2">MSAO_Bac1</strain>
    </source>
</reference>
<name>A0A424YEI8_9FIRM</name>
<evidence type="ECO:0000313" key="3">
    <source>
        <dbReference type="Proteomes" id="UP000285138"/>
    </source>
</evidence>
<dbReference type="InterPro" id="IPR045536">
    <property type="entry name" value="DUF6431"/>
</dbReference>
<evidence type="ECO:0000259" key="1">
    <source>
        <dbReference type="Pfam" id="PF20020"/>
    </source>
</evidence>
<organism evidence="2 3">
    <name type="scientific">Candidatus Syntrophonatronum acetioxidans</name>
    <dbReference type="NCBI Taxonomy" id="1795816"/>
    <lineage>
        <taxon>Bacteria</taxon>
        <taxon>Bacillati</taxon>
        <taxon>Bacillota</taxon>
        <taxon>Clostridia</taxon>
        <taxon>Eubacteriales</taxon>
        <taxon>Syntrophomonadaceae</taxon>
        <taxon>Candidatus Syntrophonatronum</taxon>
    </lineage>
</organism>
<gene>
    <name evidence="2" type="ORF">D5R97_05265</name>
</gene>
<protein>
    <recommendedName>
        <fullName evidence="1">DUF6431 domain-containing protein</fullName>
    </recommendedName>
</protein>
<dbReference type="Proteomes" id="UP000285138">
    <property type="component" value="Unassembled WGS sequence"/>
</dbReference>
<dbReference type="EMBL" id="QZAA01000133">
    <property type="protein sequence ID" value="RQD75970.1"/>
    <property type="molecule type" value="Genomic_DNA"/>
</dbReference>
<accession>A0A424YEI8</accession>
<comment type="caution">
    <text evidence="2">The sequence shown here is derived from an EMBL/GenBank/DDBJ whole genome shotgun (WGS) entry which is preliminary data.</text>
</comment>
<dbReference type="Pfam" id="PF20020">
    <property type="entry name" value="DUF6431"/>
    <property type="match status" value="1"/>
</dbReference>
<proteinExistence type="predicted"/>
<feature type="domain" description="DUF6431" evidence="1">
    <location>
        <begin position="37"/>
        <end position="104"/>
    </location>
</feature>